<dbReference type="PANTHER" id="PTHR18964:SF149">
    <property type="entry name" value="BIFUNCTIONAL UDP-N-ACETYLGLUCOSAMINE 2-EPIMERASE_N-ACETYLMANNOSAMINE KINASE"/>
    <property type="match status" value="1"/>
</dbReference>
<comment type="caution">
    <text evidence="2">The sequence shown here is derived from an EMBL/GenBank/DDBJ whole genome shotgun (WGS) entry which is preliminary data.</text>
</comment>
<dbReference type="Gene3D" id="3.30.420.40">
    <property type="match status" value="2"/>
</dbReference>
<evidence type="ECO:0000256" key="1">
    <source>
        <dbReference type="ARBA" id="ARBA00006479"/>
    </source>
</evidence>
<accession>A0A0P9EUC2</accession>
<name>A0A0P9EUC2_9CHLR</name>
<organism evidence="2 3">
    <name type="scientific">Kouleothrix aurantiaca</name>
    <dbReference type="NCBI Taxonomy" id="186479"/>
    <lineage>
        <taxon>Bacteria</taxon>
        <taxon>Bacillati</taxon>
        <taxon>Chloroflexota</taxon>
        <taxon>Chloroflexia</taxon>
        <taxon>Chloroflexales</taxon>
        <taxon>Roseiflexineae</taxon>
        <taxon>Roseiflexaceae</taxon>
        <taxon>Kouleothrix</taxon>
    </lineage>
</organism>
<proteinExistence type="inferred from homology"/>
<evidence type="ECO:0000313" key="3">
    <source>
        <dbReference type="Proteomes" id="UP000050509"/>
    </source>
</evidence>
<dbReference type="InterPro" id="IPR000600">
    <property type="entry name" value="ROK"/>
</dbReference>
<dbReference type="InterPro" id="IPR043129">
    <property type="entry name" value="ATPase_NBD"/>
</dbReference>
<gene>
    <name evidence="2" type="ORF">SE17_41475</name>
</gene>
<feature type="non-terminal residue" evidence="2">
    <location>
        <position position="224"/>
    </location>
</feature>
<dbReference type="PROSITE" id="PS01125">
    <property type="entry name" value="ROK"/>
    <property type="match status" value="1"/>
</dbReference>
<dbReference type="AlphaFoldDB" id="A0A0P9EUC2"/>
<reference evidence="2 3" key="1">
    <citation type="submission" date="2015-09" db="EMBL/GenBank/DDBJ databases">
        <title>Draft genome sequence of Kouleothrix aurantiaca JCM 19913.</title>
        <authorList>
            <person name="Hemp J."/>
        </authorList>
    </citation>
    <scope>NUCLEOTIDE SEQUENCE [LARGE SCALE GENOMIC DNA]</scope>
    <source>
        <strain evidence="2 3">COM-B</strain>
    </source>
</reference>
<keyword evidence="3" id="KW-1185">Reference proteome</keyword>
<dbReference type="SUPFAM" id="SSF53067">
    <property type="entry name" value="Actin-like ATPase domain"/>
    <property type="match status" value="2"/>
</dbReference>
<dbReference type="EMBL" id="LJCR01003220">
    <property type="protein sequence ID" value="KPV47803.1"/>
    <property type="molecule type" value="Genomic_DNA"/>
</dbReference>
<dbReference type="Proteomes" id="UP000050509">
    <property type="component" value="Unassembled WGS sequence"/>
</dbReference>
<sequence length="224" mass="24346">HALEQRLNLPVVIENDVNTLTMAEQWFGAGVGVSDFLVVTLGRGIGMGMVLNGHLYRGGCGGGGEFGHLTMVPDGPRCDCGKRGCLEALVAEPAILRRMQNAFEREFTMDEAVALARHGDTTAQGIFAAAGRTLGMAIADLVNIFNPPLLVISGEGARMLDLLQEPLQETLQAHCFNGFFDDMRLVVEPWGDDAWARGAASLMLDELFRPDLYRDEKTRASLIL</sequence>
<dbReference type="PANTHER" id="PTHR18964">
    <property type="entry name" value="ROK (REPRESSOR, ORF, KINASE) FAMILY"/>
    <property type="match status" value="1"/>
</dbReference>
<dbReference type="InterPro" id="IPR049874">
    <property type="entry name" value="ROK_cs"/>
</dbReference>
<comment type="similarity">
    <text evidence="1">Belongs to the ROK (NagC/XylR) family.</text>
</comment>
<feature type="non-terminal residue" evidence="2">
    <location>
        <position position="1"/>
    </location>
</feature>
<dbReference type="Pfam" id="PF00480">
    <property type="entry name" value="ROK"/>
    <property type="match status" value="1"/>
</dbReference>
<protein>
    <submittedName>
        <fullName evidence="2">ROK family protein</fullName>
    </submittedName>
</protein>
<evidence type="ECO:0000313" key="2">
    <source>
        <dbReference type="EMBL" id="KPV47803.1"/>
    </source>
</evidence>